<evidence type="ECO:0007829" key="4">
    <source>
        <dbReference type="PeptideAtlas" id="A0A804U7A2"/>
    </source>
</evidence>
<dbReference type="AlphaFoldDB" id="A0A804U7A2"/>
<evidence type="ECO:0000313" key="3">
    <source>
        <dbReference type="Proteomes" id="UP000007305"/>
    </source>
</evidence>
<evidence type="ECO:0008006" key="5">
    <source>
        <dbReference type="Google" id="ProtNLM"/>
    </source>
</evidence>
<dbReference type="InParanoid" id="A0A804U7A2"/>
<keyword evidence="3" id="KW-1185">Reference proteome</keyword>
<dbReference type="EnsemblPlants" id="Zm00001eb229160_T001">
    <property type="protein sequence ID" value="Zm00001eb229160_P001"/>
    <property type="gene ID" value="Zm00001eb229160"/>
</dbReference>
<keyword evidence="1" id="KW-0732">Signal</keyword>
<proteinExistence type="evidence at protein level"/>
<evidence type="ECO:0000313" key="2">
    <source>
        <dbReference type="EnsemblPlants" id="Zm00001eb229160_P001"/>
    </source>
</evidence>
<keyword evidence="4" id="KW-1267">Proteomics identification</keyword>
<protein>
    <recommendedName>
        <fullName evidence="5">Defensin-like protein</fullName>
    </recommendedName>
</protein>
<reference evidence="2" key="3">
    <citation type="submission" date="2021-05" db="UniProtKB">
        <authorList>
            <consortium name="EnsemblPlants"/>
        </authorList>
    </citation>
    <scope>IDENTIFICATION</scope>
    <source>
        <strain evidence="2">cv. B73</strain>
    </source>
</reference>
<accession>A0A804U7A2</accession>
<evidence type="ECO:0000256" key="1">
    <source>
        <dbReference type="SAM" id="SignalP"/>
    </source>
</evidence>
<name>A0A804U7A2_MAIZE</name>
<sequence length="82" mass="8728">MAPSRRNLSATAVVFLLVIVMTAEMASVGADICNCRHLSSTYKDECDTGILSCDETCRNESGGNTGGSCFDDPPSCYCFTNC</sequence>
<feature type="signal peptide" evidence="1">
    <location>
        <begin position="1"/>
        <end position="25"/>
    </location>
</feature>
<dbReference type="Gramene" id="Zm00001eb229160_T001">
    <property type="protein sequence ID" value="Zm00001eb229160_P001"/>
    <property type="gene ID" value="Zm00001eb229160"/>
</dbReference>
<organism evidence="2 3">
    <name type="scientific">Zea mays</name>
    <name type="common">Maize</name>
    <dbReference type="NCBI Taxonomy" id="4577"/>
    <lineage>
        <taxon>Eukaryota</taxon>
        <taxon>Viridiplantae</taxon>
        <taxon>Streptophyta</taxon>
        <taxon>Embryophyta</taxon>
        <taxon>Tracheophyta</taxon>
        <taxon>Spermatophyta</taxon>
        <taxon>Magnoliopsida</taxon>
        <taxon>Liliopsida</taxon>
        <taxon>Poales</taxon>
        <taxon>Poaceae</taxon>
        <taxon>PACMAD clade</taxon>
        <taxon>Panicoideae</taxon>
        <taxon>Andropogonodae</taxon>
        <taxon>Andropogoneae</taxon>
        <taxon>Tripsacinae</taxon>
        <taxon>Zea</taxon>
    </lineage>
</organism>
<feature type="chain" id="PRO_5032570843" description="Defensin-like protein" evidence="1">
    <location>
        <begin position="26"/>
        <end position="82"/>
    </location>
</feature>
<dbReference type="Proteomes" id="UP000007305">
    <property type="component" value="Chromosome 5"/>
</dbReference>
<reference evidence="2" key="2">
    <citation type="submission" date="2019-07" db="EMBL/GenBank/DDBJ databases">
        <authorList>
            <person name="Seetharam A."/>
            <person name="Woodhouse M."/>
            <person name="Cannon E."/>
        </authorList>
    </citation>
    <scope>NUCLEOTIDE SEQUENCE [LARGE SCALE GENOMIC DNA]</scope>
    <source>
        <strain evidence="2">cv. B73</strain>
    </source>
</reference>
<reference evidence="3" key="1">
    <citation type="journal article" date="2009" name="Science">
        <title>The B73 maize genome: complexity, diversity, and dynamics.</title>
        <authorList>
            <person name="Schnable P.S."/>
            <person name="Ware D."/>
            <person name="Fulton R.S."/>
            <person name="Stein J.C."/>
            <person name="Wei F."/>
            <person name="Pasternak S."/>
            <person name="Liang C."/>
            <person name="Zhang J."/>
            <person name="Fulton L."/>
            <person name="Graves T.A."/>
            <person name="Minx P."/>
            <person name="Reily A.D."/>
            <person name="Courtney L."/>
            <person name="Kruchowski S.S."/>
            <person name="Tomlinson C."/>
            <person name="Strong C."/>
            <person name="Delehaunty K."/>
            <person name="Fronick C."/>
            <person name="Courtney B."/>
            <person name="Rock S.M."/>
            <person name="Belter E."/>
            <person name="Du F."/>
            <person name="Kim K."/>
            <person name="Abbott R.M."/>
            <person name="Cotton M."/>
            <person name="Levy A."/>
            <person name="Marchetto P."/>
            <person name="Ochoa K."/>
            <person name="Jackson S.M."/>
            <person name="Gillam B."/>
            <person name="Chen W."/>
            <person name="Yan L."/>
            <person name="Higginbotham J."/>
            <person name="Cardenas M."/>
            <person name="Waligorski J."/>
            <person name="Applebaum E."/>
            <person name="Phelps L."/>
            <person name="Falcone J."/>
            <person name="Kanchi K."/>
            <person name="Thane T."/>
            <person name="Scimone A."/>
            <person name="Thane N."/>
            <person name="Henke J."/>
            <person name="Wang T."/>
            <person name="Ruppert J."/>
            <person name="Shah N."/>
            <person name="Rotter K."/>
            <person name="Hodges J."/>
            <person name="Ingenthron E."/>
            <person name="Cordes M."/>
            <person name="Kohlberg S."/>
            <person name="Sgro J."/>
            <person name="Delgado B."/>
            <person name="Mead K."/>
            <person name="Chinwalla A."/>
            <person name="Leonard S."/>
            <person name="Crouse K."/>
            <person name="Collura K."/>
            <person name="Kudrna D."/>
            <person name="Currie J."/>
            <person name="He R."/>
            <person name="Angelova A."/>
            <person name="Rajasekar S."/>
            <person name="Mueller T."/>
            <person name="Lomeli R."/>
            <person name="Scara G."/>
            <person name="Ko A."/>
            <person name="Delaney K."/>
            <person name="Wissotski M."/>
            <person name="Lopez G."/>
            <person name="Campos D."/>
            <person name="Braidotti M."/>
            <person name="Ashley E."/>
            <person name="Golser W."/>
            <person name="Kim H."/>
            <person name="Lee S."/>
            <person name="Lin J."/>
            <person name="Dujmic Z."/>
            <person name="Kim W."/>
            <person name="Talag J."/>
            <person name="Zuccolo A."/>
            <person name="Fan C."/>
            <person name="Sebastian A."/>
            <person name="Kramer M."/>
            <person name="Spiegel L."/>
            <person name="Nascimento L."/>
            <person name="Zutavern T."/>
            <person name="Miller B."/>
            <person name="Ambroise C."/>
            <person name="Muller S."/>
            <person name="Spooner W."/>
            <person name="Narechania A."/>
            <person name="Ren L."/>
            <person name="Wei S."/>
            <person name="Kumari S."/>
            <person name="Faga B."/>
            <person name="Levy M.J."/>
            <person name="McMahan L."/>
            <person name="Van Buren P."/>
            <person name="Vaughn M.W."/>
            <person name="Ying K."/>
            <person name="Yeh C.-T."/>
            <person name="Emrich S.J."/>
            <person name="Jia Y."/>
            <person name="Kalyanaraman A."/>
            <person name="Hsia A.-P."/>
            <person name="Barbazuk W.B."/>
            <person name="Baucom R.S."/>
            <person name="Brutnell T.P."/>
            <person name="Carpita N.C."/>
            <person name="Chaparro C."/>
            <person name="Chia J.-M."/>
            <person name="Deragon J.-M."/>
            <person name="Estill J.C."/>
            <person name="Fu Y."/>
            <person name="Jeddeloh J.A."/>
            <person name="Han Y."/>
            <person name="Lee H."/>
            <person name="Li P."/>
            <person name="Lisch D.R."/>
            <person name="Liu S."/>
            <person name="Liu Z."/>
            <person name="Nagel D.H."/>
            <person name="McCann M.C."/>
            <person name="SanMiguel P."/>
            <person name="Myers A.M."/>
            <person name="Nettleton D."/>
            <person name="Nguyen J."/>
            <person name="Penning B.W."/>
            <person name="Ponnala L."/>
            <person name="Schneider K.L."/>
            <person name="Schwartz D.C."/>
            <person name="Sharma A."/>
            <person name="Soderlund C."/>
            <person name="Springer N.M."/>
            <person name="Sun Q."/>
            <person name="Wang H."/>
            <person name="Waterman M."/>
            <person name="Westerman R."/>
            <person name="Wolfgruber T.K."/>
            <person name="Yang L."/>
            <person name="Yu Y."/>
            <person name="Zhang L."/>
            <person name="Zhou S."/>
            <person name="Zhu Q."/>
            <person name="Bennetzen J.L."/>
            <person name="Dawe R.K."/>
            <person name="Jiang J."/>
            <person name="Jiang N."/>
            <person name="Presting G.G."/>
            <person name="Wessler S.R."/>
            <person name="Aluru S."/>
            <person name="Martienssen R.A."/>
            <person name="Clifton S.W."/>
            <person name="McCombie W.R."/>
            <person name="Wing R.A."/>
            <person name="Wilson R.K."/>
        </authorList>
    </citation>
    <scope>NUCLEOTIDE SEQUENCE [LARGE SCALE GENOMIC DNA]</scope>
    <source>
        <strain evidence="3">cv. B73</strain>
    </source>
</reference>